<dbReference type="EMBL" id="DXCO01000024">
    <property type="protein sequence ID" value="HIY78023.1"/>
    <property type="molecule type" value="Genomic_DNA"/>
</dbReference>
<feature type="transmembrane region" description="Helical" evidence="6">
    <location>
        <begin position="488"/>
        <end position="509"/>
    </location>
</feature>
<evidence type="ECO:0000256" key="6">
    <source>
        <dbReference type="SAM" id="Phobius"/>
    </source>
</evidence>
<evidence type="ECO:0000256" key="2">
    <source>
        <dbReference type="ARBA" id="ARBA00022475"/>
    </source>
</evidence>
<protein>
    <submittedName>
        <fullName evidence="8">Competence protein ComEC family protein</fullName>
    </submittedName>
</protein>
<reference evidence="8" key="1">
    <citation type="journal article" date="2021" name="PeerJ">
        <title>Extensive microbial diversity within the chicken gut microbiome revealed by metagenomics and culture.</title>
        <authorList>
            <person name="Gilroy R."/>
            <person name="Ravi A."/>
            <person name="Getino M."/>
            <person name="Pursley I."/>
            <person name="Horton D.L."/>
            <person name="Alikhan N.F."/>
            <person name="Baker D."/>
            <person name="Gharbi K."/>
            <person name="Hall N."/>
            <person name="Watson M."/>
            <person name="Adriaenssens E.M."/>
            <person name="Foster-Nyarko E."/>
            <person name="Jarju S."/>
            <person name="Secka A."/>
            <person name="Antonio M."/>
            <person name="Oren A."/>
            <person name="Chaudhuri R.R."/>
            <person name="La Ragione R."/>
            <person name="Hildebrand F."/>
            <person name="Pallen M.J."/>
        </authorList>
    </citation>
    <scope>NUCLEOTIDE SEQUENCE</scope>
    <source>
        <strain evidence="8">CHK199-9574</strain>
    </source>
</reference>
<evidence type="ECO:0000259" key="7">
    <source>
        <dbReference type="Pfam" id="PF03772"/>
    </source>
</evidence>
<organism evidence="8 9">
    <name type="scientific">Candidatus Borkfalkia excrementavium</name>
    <dbReference type="NCBI Taxonomy" id="2838505"/>
    <lineage>
        <taxon>Bacteria</taxon>
        <taxon>Bacillati</taxon>
        <taxon>Bacillota</taxon>
        <taxon>Clostridia</taxon>
        <taxon>Christensenellales</taxon>
        <taxon>Christensenellaceae</taxon>
        <taxon>Candidatus Borkfalkia</taxon>
    </lineage>
</organism>
<sequence length="748" mass="81494">MRESVSGCRFFTEEKMTDFCERKNDHKLYKGDRIINFRPLFFFALALACGIALSFYFSLYALIAGGAVLAAGGAILFFFRRKLPLKRTAFLILALVLAICTGALTLHGVRRNYENAAPVQERCFITGRVCETSVGDYGWRLTLEDVNFLTAERSFDTDFCLSVYVYGEERYRTGMRVAFAADVTTEDFISYGRINVNAVIGGVKYRAAVSSENVEILEEKTEVFGAVRDRLYDVLFSSMEKSEASVAYAMLTGDSGFIDEGDLQNFRYGGVAHIFAVSGLHIGIIYGLLRLLFKKVRLHPIVSLVLTAGILVFYAGVCGFSPSSVRALTMCLILYASELAGVAYDKLNSVSAAAIVVLLINPVYLFSVGFQLSVAAAAGIIVVGGCLFRALSRVRFLPKKFSSAVSVALSAQIATFPILLDSFGYVSAVSLVLNLVFIPLISFVYSVLFVCSFLACVLPFAADVILFLPKILLALAVTPIVALDWKILLISGFSFGTAMLFWYLFFFFLSDKINLKPVPKCIGASAIAIAFAVCIAAENIFPGFPGYIQVSSVYGTDIVLLRASGKNYCVVTGELSLPYTERILMKEGIDSLDGVLLACDAKTANIVLPVLLKAADCERAYISSEAGLADSFHSVETTEVSRSVFLNPFAAAFVGTAGVLISGWGADILICAEGYGEMAEEDLPACDILIADAFNAEICERVSPSVEIYFDKTKDKINVTERGDLQIGVKNDIIAVKGNRFFHEVRIV</sequence>
<feature type="transmembrane region" description="Helical" evidence="6">
    <location>
        <begin position="464"/>
        <end position="482"/>
    </location>
</feature>
<dbReference type="InterPro" id="IPR052159">
    <property type="entry name" value="Competence_DNA_uptake"/>
</dbReference>
<keyword evidence="2" id="KW-1003">Cell membrane</keyword>
<reference evidence="8" key="2">
    <citation type="submission" date="2021-04" db="EMBL/GenBank/DDBJ databases">
        <authorList>
            <person name="Gilroy R."/>
        </authorList>
    </citation>
    <scope>NUCLEOTIDE SEQUENCE</scope>
    <source>
        <strain evidence="8">CHK199-9574</strain>
    </source>
</reference>
<name>A0A9D1ZAW5_9FIRM</name>
<dbReference type="Proteomes" id="UP000824135">
    <property type="component" value="Unassembled WGS sequence"/>
</dbReference>
<evidence type="ECO:0000256" key="5">
    <source>
        <dbReference type="ARBA" id="ARBA00023136"/>
    </source>
</evidence>
<evidence type="ECO:0000313" key="8">
    <source>
        <dbReference type="EMBL" id="HIY78023.1"/>
    </source>
</evidence>
<gene>
    <name evidence="8" type="ORF">H9728_03165</name>
</gene>
<feature type="domain" description="ComEC/Rec2-related protein" evidence="7">
    <location>
        <begin position="250"/>
        <end position="509"/>
    </location>
</feature>
<keyword evidence="4 6" id="KW-1133">Transmembrane helix</keyword>
<feature type="transmembrane region" description="Helical" evidence="6">
    <location>
        <begin position="432"/>
        <end position="457"/>
    </location>
</feature>
<evidence type="ECO:0000313" key="9">
    <source>
        <dbReference type="Proteomes" id="UP000824135"/>
    </source>
</evidence>
<feature type="transmembrane region" description="Helical" evidence="6">
    <location>
        <begin position="403"/>
        <end position="420"/>
    </location>
</feature>
<feature type="transmembrane region" description="Helical" evidence="6">
    <location>
        <begin position="270"/>
        <end position="289"/>
    </location>
</feature>
<proteinExistence type="predicted"/>
<dbReference type="AlphaFoldDB" id="A0A9D1ZAW5"/>
<keyword evidence="5 6" id="KW-0472">Membrane</keyword>
<dbReference type="PANTHER" id="PTHR30619:SF1">
    <property type="entry name" value="RECOMBINATION PROTEIN 2"/>
    <property type="match status" value="1"/>
</dbReference>
<feature type="transmembrane region" description="Helical" evidence="6">
    <location>
        <begin position="59"/>
        <end position="78"/>
    </location>
</feature>
<keyword evidence="3 6" id="KW-0812">Transmembrane</keyword>
<dbReference type="NCBIfam" id="TIGR00360">
    <property type="entry name" value="ComEC_N-term"/>
    <property type="match status" value="1"/>
</dbReference>
<dbReference type="GO" id="GO:0005886">
    <property type="term" value="C:plasma membrane"/>
    <property type="evidence" value="ECO:0007669"/>
    <property type="project" value="UniProtKB-SubCell"/>
</dbReference>
<feature type="transmembrane region" description="Helical" evidence="6">
    <location>
        <begin position="35"/>
        <end position="53"/>
    </location>
</feature>
<feature type="transmembrane region" description="Helical" evidence="6">
    <location>
        <begin position="90"/>
        <end position="109"/>
    </location>
</feature>
<evidence type="ECO:0000256" key="4">
    <source>
        <dbReference type="ARBA" id="ARBA00022989"/>
    </source>
</evidence>
<evidence type="ECO:0000256" key="1">
    <source>
        <dbReference type="ARBA" id="ARBA00004651"/>
    </source>
</evidence>
<comment type="caution">
    <text evidence="8">The sequence shown here is derived from an EMBL/GenBank/DDBJ whole genome shotgun (WGS) entry which is preliminary data.</text>
</comment>
<feature type="transmembrane region" description="Helical" evidence="6">
    <location>
        <begin position="301"/>
        <end position="317"/>
    </location>
</feature>
<feature type="transmembrane region" description="Helical" evidence="6">
    <location>
        <begin position="521"/>
        <end position="541"/>
    </location>
</feature>
<dbReference type="InterPro" id="IPR004477">
    <property type="entry name" value="ComEC_N"/>
</dbReference>
<accession>A0A9D1ZAW5</accession>
<evidence type="ECO:0000256" key="3">
    <source>
        <dbReference type="ARBA" id="ARBA00022692"/>
    </source>
</evidence>
<comment type="subcellular location">
    <subcellularLocation>
        <location evidence="1">Cell membrane</location>
        <topology evidence="1">Multi-pass membrane protein</topology>
    </subcellularLocation>
</comment>
<dbReference type="PANTHER" id="PTHR30619">
    <property type="entry name" value="DNA INTERNALIZATION/COMPETENCE PROTEIN COMEC/REC2"/>
    <property type="match status" value="1"/>
</dbReference>
<dbReference type="Pfam" id="PF03772">
    <property type="entry name" value="Competence"/>
    <property type="match status" value="1"/>
</dbReference>
<feature type="transmembrane region" description="Helical" evidence="6">
    <location>
        <begin position="372"/>
        <end position="391"/>
    </location>
</feature>